<gene>
    <name evidence="2" type="ORF">AUR64_09145</name>
</gene>
<dbReference type="RefSeq" id="WP_058581144.1">
    <property type="nucleotide sequence ID" value="NZ_LOPU01000018.1"/>
</dbReference>
<dbReference type="InterPro" id="IPR002878">
    <property type="entry name" value="ChsH2_C"/>
</dbReference>
<comment type="caution">
    <text evidence="2">The sequence shown here is derived from an EMBL/GenBank/DDBJ whole genome shotgun (WGS) entry which is preliminary data.</text>
</comment>
<evidence type="ECO:0000259" key="1">
    <source>
        <dbReference type="Pfam" id="PF01796"/>
    </source>
</evidence>
<protein>
    <submittedName>
        <fullName evidence="2">Nucleic acid-binding protein</fullName>
    </submittedName>
</protein>
<dbReference type="Proteomes" id="UP000054387">
    <property type="component" value="Unassembled WGS sequence"/>
</dbReference>
<dbReference type="AlphaFoldDB" id="A0A0W1R8R8"/>
<dbReference type="InterPro" id="IPR052513">
    <property type="entry name" value="Thioester_dehydratase-like"/>
</dbReference>
<accession>A0A0W1R8R8</accession>
<dbReference type="Pfam" id="PF01796">
    <property type="entry name" value="OB_ChsH2_C"/>
    <property type="match status" value="1"/>
</dbReference>
<dbReference type="InterPro" id="IPR012340">
    <property type="entry name" value="NA-bd_OB-fold"/>
</dbReference>
<sequence>MADTGYDEWIDAVEAGEGYYLACPESHGSLPPRRTCPHCGALELEDQPLPDSGTVESFSVVHVAAPSFAGDTPYATAVVDFGPVRLTGVVRGVEFDDLEVGTSVGVTVEEHETTGDPVVVFRPR</sequence>
<name>A0A0W1R8R8_9EURY</name>
<dbReference type="PANTHER" id="PTHR34075">
    <property type="entry name" value="BLR3430 PROTEIN"/>
    <property type="match status" value="1"/>
</dbReference>
<feature type="domain" description="ChsH2 C-terminal OB-fold" evidence="1">
    <location>
        <begin position="47"/>
        <end position="107"/>
    </location>
</feature>
<evidence type="ECO:0000313" key="3">
    <source>
        <dbReference type="Proteomes" id="UP000054387"/>
    </source>
</evidence>
<dbReference type="SUPFAM" id="SSF50249">
    <property type="entry name" value="Nucleic acid-binding proteins"/>
    <property type="match status" value="1"/>
</dbReference>
<dbReference type="OrthoDB" id="9573at2157"/>
<dbReference type="STRING" id="1514971.AUR64_09145"/>
<dbReference type="PANTHER" id="PTHR34075:SF5">
    <property type="entry name" value="BLR3430 PROTEIN"/>
    <property type="match status" value="1"/>
</dbReference>
<evidence type="ECO:0000313" key="2">
    <source>
        <dbReference type="EMBL" id="KTG09789.1"/>
    </source>
</evidence>
<dbReference type="EMBL" id="LOPU01000018">
    <property type="protein sequence ID" value="KTG09789.1"/>
    <property type="molecule type" value="Genomic_DNA"/>
</dbReference>
<proteinExistence type="predicted"/>
<organism evidence="2 3">
    <name type="scientific">Haloprofundus marisrubri</name>
    <dbReference type="NCBI Taxonomy" id="1514971"/>
    <lineage>
        <taxon>Archaea</taxon>
        <taxon>Methanobacteriati</taxon>
        <taxon>Methanobacteriota</taxon>
        <taxon>Stenosarchaea group</taxon>
        <taxon>Halobacteria</taxon>
        <taxon>Halobacteriales</taxon>
        <taxon>Haloferacaceae</taxon>
        <taxon>Haloprofundus</taxon>
    </lineage>
</organism>
<reference evidence="2 3" key="1">
    <citation type="submission" date="2015-12" db="EMBL/GenBank/DDBJ databases">
        <title>Haloprofundus marisrubri gen. nov., sp. nov., an extremely halophilic archaeon isolated from the Discovery deep brine-seawater interface in the Red Sea.</title>
        <authorList>
            <person name="Zhang G."/>
            <person name="Stingl U."/>
            <person name="Rashid M."/>
        </authorList>
    </citation>
    <scope>NUCLEOTIDE SEQUENCE [LARGE SCALE GENOMIC DNA]</scope>
    <source>
        <strain evidence="2 3">SB9</strain>
    </source>
</reference>
<keyword evidence="3" id="KW-1185">Reference proteome</keyword>